<dbReference type="STRING" id="65357.A0A024GPD3"/>
<accession>A0A024GPD3</accession>
<dbReference type="Gene3D" id="3.40.470.10">
    <property type="entry name" value="Uracil-DNA glycosylase-like domain"/>
    <property type="match status" value="1"/>
</dbReference>
<dbReference type="Proteomes" id="UP000053237">
    <property type="component" value="Unassembled WGS sequence"/>
</dbReference>
<dbReference type="EMBL" id="CAIX01000241">
    <property type="protein sequence ID" value="CCI48654.1"/>
    <property type="molecule type" value="Genomic_DNA"/>
</dbReference>
<sequence length="128" mass="14831">MQSVCGCQTIGTGECKGVQSRENTVVVRRTFCSLPYHPRIIAFSGKRQFSMLFTPPSKIKHYGRQSCLPPDWPFRDLHSWEVWVLPSSSGRAVMTKEERVVPYQQLAKRFHDIPWPMIDLQTVDHKLE</sequence>
<gene>
    <name evidence="1" type="ORF">BN9_098420</name>
</gene>
<organism evidence="1 2">
    <name type="scientific">Albugo candida</name>
    <dbReference type="NCBI Taxonomy" id="65357"/>
    <lineage>
        <taxon>Eukaryota</taxon>
        <taxon>Sar</taxon>
        <taxon>Stramenopiles</taxon>
        <taxon>Oomycota</taxon>
        <taxon>Peronosporomycetes</taxon>
        <taxon>Albuginales</taxon>
        <taxon>Albuginaceae</taxon>
        <taxon>Albugo</taxon>
    </lineage>
</organism>
<evidence type="ECO:0000313" key="2">
    <source>
        <dbReference type="Proteomes" id="UP000053237"/>
    </source>
</evidence>
<name>A0A024GPD3_9STRA</name>
<dbReference type="OrthoDB" id="565731at2759"/>
<reference evidence="1 2" key="1">
    <citation type="submission" date="2012-05" db="EMBL/GenBank/DDBJ databases">
        <title>Recombination and specialization in a pathogen metapopulation.</title>
        <authorList>
            <person name="Gardiner A."/>
            <person name="Kemen E."/>
            <person name="Schultz-Larsen T."/>
            <person name="MacLean D."/>
            <person name="Van Oosterhout C."/>
            <person name="Jones J.D.G."/>
        </authorList>
    </citation>
    <scope>NUCLEOTIDE SEQUENCE [LARGE SCALE GENOMIC DNA]</scope>
    <source>
        <strain evidence="1 2">Ac Nc2</strain>
    </source>
</reference>
<evidence type="ECO:0000313" key="1">
    <source>
        <dbReference type="EMBL" id="CCI48654.1"/>
    </source>
</evidence>
<dbReference type="SUPFAM" id="SSF52141">
    <property type="entry name" value="Uracil-DNA glycosylase-like"/>
    <property type="match status" value="1"/>
</dbReference>
<protein>
    <submittedName>
        <fullName evidence="1">Uncharacterized protein</fullName>
    </submittedName>
</protein>
<dbReference type="AlphaFoldDB" id="A0A024GPD3"/>
<dbReference type="InParanoid" id="A0A024GPD3"/>
<proteinExistence type="predicted"/>
<dbReference type="InterPro" id="IPR036895">
    <property type="entry name" value="Uracil-DNA_glycosylase-like_sf"/>
</dbReference>
<keyword evidence="2" id="KW-1185">Reference proteome</keyword>
<comment type="caution">
    <text evidence="1">The sequence shown here is derived from an EMBL/GenBank/DDBJ whole genome shotgun (WGS) entry which is preliminary data.</text>
</comment>